<feature type="region of interest" description="Disordered" evidence="1">
    <location>
        <begin position="661"/>
        <end position="1019"/>
    </location>
</feature>
<feature type="compositionally biased region" description="Polar residues" evidence="1">
    <location>
        <begin position="780"/>
        <end position="796"/>
    </location>
</feature>
<feature type="compositionally biased region" description="Low complexity" evidence="1">
    <location>
        <begin position="815"/>
        <end position="827"/>
    </location>
</feature>
<protein>
    <submittedName>
        <fullName evidence="2">Uncharacterized protein</fullName>
    </submittedName>
</protein>
<feature type="compositionally biased region" description="Polar residues" evidence="1">
    <location>
        <begin position="739"/>
        <end position="748"/>
    </location>
</feature>
<comment type="caution">
    <text evidence="2">The sequence shown here is derived from an EMBL/GenBank/DDBJ whole genome shotgun (WGS) entry which is preliminary data.</text>
</comment>
<feature type="compositionally biased region" description="Low complexity" evidence="1">
    <location>
        <begin position="100"/>
        <end position="115"/>
    </location>
</feature>
<evidence type="ECO:0000256" key="1">
    <source>
        <dbReference type="SAM" id="MobiDB-lite"/>
    </source>
</evidence>
<evidence type="ECO:0000313" key="2">
    <source>
        <dbReference type="EMBL" id="PAA93790.1"/>
    </source>
</evidence>
<dbReference type="Proteomes" id="UP000215902">
    <property type="component" value="Unassembled WGS sequence"/>
</dbReference>
<dbReference type="EMBL" id="NIVC01000020">
    <property type="protein sequence ID" value="PAA93790.1"/>
    <property type="molecule type" value="Genomic_DNA"/>
</dbReference>
<sequence>EWNLIATYTAEIVSSSSALRAAGSHSIYSMNPDKRFSWSLAQSGRVSVTHQRHPGVVKNQVHIQCDCQPDSLLWDIVCSDRQGDVRPAAPTLLKKRVVKDAAPASDAAPSAAKAATGGSEAKEPNERTLVARVKSAKHENNELLLTDGELVLQGEDVIVRDGVPYFQAKSQLEAQPSVGLPTLTGKSLDRKGLESLAARDSQRNLYYGNSELLDGHKPIMQDPQIRFAADVVPMKSAARGRPQVESIDLDQAKQLLPSYDKLAAIEAERSRAANQTGLEVKGEGGELNQVVLVNGRCVLKDNCIAILRGLLHVGRTWHRIINGQIVGSNADHVTITGKPVYKDASDCSHMLMNGATLYSLGSTVYTGNAPLLEDAVLHADGQVINISELPLGSLCGIPAPERPEPPRLFVQGGRFSVQNTGLSIRDGTVWLQDVRMQLPEDTNEEVRVSDSLVFISPATVGQEANRVGEARDILYTNGTLLLDDLTPLLKGGSVCLGDQKQPLAWLSGDPAARSPQLPAPKKEELKDRVQMLTEATCILDQNGLYFIQGSMILQGKKVLIDRGVPLFSAETAEEIRKMNLGSPPPYLTGRVLLDAQTAKDLGAKSIADFFVLKDVRLDMTDGRIILNDQAPILSDCQLVMDRHLLSPMQLGFEAGGKEAAAAEAARMREKNAAKSRGRAPAGRDRAPARKKGAPTEADGPKANAGADKSDEDENAKSAAPKGRGLPQADSVDKAGLSDDASTTPTQQPVAAALAPQKTGVSIAATSTADMEDSGRGTSDWAESSQRAATALGSVTETPGGKKSRPTTDSESEADAGNAGSRVAGAAASDRRGGRGGAPSGSEEAPSEPSASGGKAAQRGLEKRSRQTESDDSGRPRTEPADGEKGKISSRYSDFNSDGTLIDLSQPGRVSARQSGLGQNPDADVQLEESGEKPNRLSSKSLVSGKNIGVEMGRDSVADSYRGSMADFDGDPDLGARAPAEQQRTADSGADGGRHEREVPASANIVPLGDTSSNAITGNFSVTSSSADKKLVFSLKARIDEMLSFLDQQR</sequence>
<proteinExistence type="predicted"/>
<feature type="compositionally biased region" description="Basic and acidic residues" evidence="1">
    <location>
        <begin position="859"/>
        <end position="886"/>
    </location>
</feature>
<accession>A0A267H675</accession>
<gene>
    <name evidence="2" type="ORF">BOX15_Mlig004821g2</name>
</gene>
<feature type="non-terminal residue" evidence="2">
    <location>
        <position position="1"/>
    </location>
</feature>
<dbReference type="AlphaFoldDB" id="A0A267H675"/>
<feature type="compositionally biased region" description="Polar residues" evidence="1">
    <location>
        <begin position="889"/>
        <end position="898"/>
    </location>
</feature>
<feature type="compositionally biased region" description="Polar residues" evidence="1">
    <location>
        <begin position="1009"/>
        <end position="1019"/>
    </location>
</feature>
<reference evidence="2 3" key="1">
    <citation type="submission" date="2017-06" db="EMBL/GenBank/DDBJ databases">
        <title>A platform for efficient transgenesis in Macrostomum lignano, a flatworm model organism for stem cell research.</title>
        <authorList>
            <person name="Berezikov E."/>
        </authorList>
    </citation>
    <scope>NUCLEOTIDE SEQUENCE [LARGE SCALE GENOMIC DNA]</scope>
    <source>
        <strain evidence="2">DV1</strain>
        <tissue evidence="2">Whole organism</tissue>
    </source>
</reference>
<name>A0A267H675_9PLAT</name>
<evidence type="ECO:0000313" key="3">
    <source>
        <dbReference type="Proteomes" id="UP000215902"/>
    </source>
</evidence>
<feature type="region of interest" description="Disordered" evidence="1">
    <location>
        <begin position="98"/>
        <end position="125"/>
    </location>
</feature>
<organism evidence="2 3">
    <name type="scientific">Macrostomum lignano</name>
    <dbReference type="NCBI Taxonomy" id="282301"/>
    <lineage>
        <taxon>Eukaryota</taxon>
        <taxon>Metazoa</taxon>
        <taxon>Spiralia</taxon>
        <taxon>Lophotrochozoa</taxon>
        <taxon>Platyhelminthes</taxon>
        <taxon>Rhabditophora</taxon>
        <taxon>Macrostomorpha</taxon>
        <taxon>Macrostomida</taxon>
        <taxon>Macrostomidae</taxon>
        <taxon>Macrostomum</taxon>
    </lineage>
</organism>
<keyword evidence="3" id="KW-1185">Reference proteome</keyword>
<feature type="compositionally biased region" description="Low complexity" evidence="1">
    <location>
        <begin position="839"/>
        <end position="853"/>
    </location>
</feature>